<accession>E8U5K7</accession>
<reference evidence="2" key="2">
    <citation type="submission" date="2011-01" db="EMBL/GenBank/DDBJ databases">
        <title>The complete genome of Deinococcus maricopensis DSM 21211.</title>
        <authorList>
            <consortium name="US DOE Joint Genome Institute (JGI-PGF)"/>
            <person name="Lucas S."/>
            <person name="Copeland A."/>
            <person name="Lapidus A."/>
            <person name="Goodwin L."/>
            <person name="Pitluck S."/>
            <person name="Kyrpides N."/>
            <person name="Mavromatis K."/>
            <person name="Pagani I."/>
            <person name="Ivanova N."/>
            <person name="Ovchinnikova G."/>
            <person name="Zeytun A."/>
            <person name="Detter J.C."/>
            <person name="Han C."/>
            <person name="Land M."/>
            <person name="Hauser L."/>
            <person name="Markowitz V."/>
            <person name="Cheng J.-F."/>
            <person name="Hugenholtz P."/>
            <person name="Woyke T."/>
            <person name="Wu D."/>
            <person name="Pukall R."/>
            <person name="Gehrich-Schroeter G."/>
            <person name="Brambilla E."/>
            <person name="Klenk H.-P."/>
            <person name="Eisen J.A."/>
        </authorList>
    </citation>
    <scope>NUCLEOTIDE SEQUENCE [LARGE SCALE GENOMIC DNA]</scope>
    <source>
        <strain evidence="2">DSM 21211 / LMG 22137 / NRRL B-23946 / LB-34</strain>
    </source>
</reference>
<dbReference type="SUPFAM" id="SSF46785">
    <property type="entry name" value="Winged helix' DNA-binding domain"/>
    <property type="match status" value="1"/>
</dbReference>
<reference evidence="1 2" key="1">
    <citation type="journal article" date="2011" name="Stand. Genomic Sci.">
        <title>Complete genome sequence of Deinococcus maricopensis type strain (LB-34).</title>
        <authorList>
            <person name="Pukall R."/>
            <person name="Zeytun A."/>
            <person name="Lucas S."/>
            <person name="Lapidus A."/>
            <person name="Hammon N."/>
            <person name="Deshpande S."/>
            <person name="Nolan M."/>
            <person name="Cheng J.F."/>
            <person name="Pitluck S."/>
            <person name="Liolios K."/>
            <person name="Pagani I."/>
            <person name="Mikhailova N."/>
            <person name="Ivanova N."/>
            <person name="Mavromatis K."/>
            <person name="Pati A."/>
            <person name="Tapia R."/>
            <person name="Han C."/>
            <person name="Goodwin L."/>
            <person name="Chen A."/>
            <person name="Palaniappan K."/>
            <person name="Land M."/>
            <person name="Hauser L."/>
            <person name="Chang Y.J."/>
            <person name="Jeffries C.D."/>
            <person name="Brambilla E.M."/>
            <person name="Rohde M."/>
            <person name="Goker M."/>
            <person name="Detter J.C."/>
            <person name="Woyke T."/>
            <person name="Bristow J."/>
            <person name="Eisen J.A."/>
            <person name="Markowitz V."/>
            <person name="Hugenholtz P."/>
            <person name="Kyrpides N.C."/>
            <person name="Klenk H.P."/>
        </authorList>
    </citation>
    <scope>NUCLEOTIDE SEQUENCE [LARGE SCALE GENOMIC DNA]</scope>
    <source>
        <strain evidence="2">DSM 21211 / LMG 22137 / NRRL B-23946 / LB-34</strain>
    </source>
</reference>
<name>E8U5K7_DEIML</name>
<organism evidence="1 2">
    <name type="scientific">Deinococcus maricopensis (strain DSM 21211 / LMG 22137 / NRRL B-23946 / LB-34)</name>
    <dbReference type="NCBI Taxonomy" id="709986"/>
    <lineage>
        <taxon>Bacteria</taxon>
        <taxon>Thermotogati</taxon>
        <taxon>Deinococcota</taxon>
        <taxon>Deinococci</taxon>
        <taxon>Deinococcales</taxon>
        <taxon>Deinococcaceae</taxon>
        <taxon>Deinococcus</taxon>
    </lineage>
</organism>
<dbReference type="InterPro" id="IPR036388">
    <property type="entry name" value="WH-like_DNA-bd_sf"/>
</dbReference>
<evidence type="ECO:0000313" key="2">
    <source>
        <dbReference type="Proteomes" id="UP000008635"/>
    </source>
</evidence>
<dbReference type="CDD" id="cd00090">
    <property type="entry name" value="HTH_ARSR"/>
    <property type="match status" value="1"/>
</dbReference>
<keyword evidence="2" id="KW-1185">Reference proteome</keyword>
<dbReference type="HOGENOM" id="CLU_104982_0_0_0"/>
<dbReference type="EMBL" id="CP002454">
    <property type="protein sequence ID" value="ADV66346.1"/>
    <property type="molecule type" value="Genomic_DNA"/>
</dbReference>
<gene>
    <name evidence="1" type="ordered locus">Deima_0690</name>
</gene>
<dbReference type="KEGG" id="dmr:Deima_0690"/>
<dbReference type="RefSeq" id="WP_013555851.1">
    <property type="nucleotide sequence ID" value="NC_014958.1"/>
</dbReference>
<dbReference type="Proteomes" id="UP000008635">
    <property type="component" value="Chromosome"/>
</dbReference>
<sequence length="216" mass="24171">MTPPDSGSVTVRDEPTAHALLDPRTPRILGAFWDAPRSVSDAARHLGMPLDHLLYRVRRLETLGLLHAPTRQPRQGRPIKLYRTTASAYFVPFEVTRHDTLETYLAAAERDVIHLVQRNVTRALRAAGDHWGLRIARGPDGHIHTKLARQADQDWTMTDDGPALLSFVYPTLHLDDPDAKALQAELLSVFSRYAARTGARPYLCQMVLCPVTDPLS</sequence>
<dbReference type="OrthoDB" id="66712at2"/>
<dbReference type="InterPro" id="IPR011991">
    <property type="entry name" value="ArsR-like_HTH"/>
</dbReference>
<dbReference type="AlphaFoldDB" id="E8U5K7"/>
<dbReference type="Gene3D" id="1.10.10.10">
    <property type="entry name" value="Winged helix-like DNA-binding domain superfamily/Winged helix DNA-binding domain"/>
    <property type="match status" value="1"/>
</dbReference>
<proteinExistence type="predicted"/>
<protein>
    <submittedName>
        <fullName evidence="1">Uncharacterized protein</fullName>
    </submittedName>
</protein>
<evidence type="ECO:0000313" key="1">
    <source>
        <dbReference type="EMBL" id="ADV66346.1"/>
    </source>
</evidence>
<dbReference type="InterPro" id="IPR036390">
    <property type="entry name" value="WH_DNA-bd_sf"/>
</dbReference>